<dbReference type="Pfam" id="PF13193">
    <property type="entry name" value="AMP-binding_C"/>
    <property type="match status" value="2"/>
</dbReference>
<dbReference type="InterPro" id="IPR009081">
    <property type="entry name" value="PP-bd_ACP"/>
</dbReference>
<dbReference type="GO" id="GO:0072330">
    <property type="term" value="P:monocarboxylic acid biosynthetic process"/>
    <property type="evidence" value="ECO:0007669"/>
    <property type="project" value="UniProtKB-ARBA"/>
</dbReference>
<dbReference type="NCBIfam" id="TIGR01733">
    <property type="entry name" value="AA-adenyl-dom"/>
    <property type="match status" value="2"/>
</dbReference>
<dbReference type="Gene3D" id="2.30.38.10">
    <property type="entry name" value="Luciferase, Domain 3"/>
    <property type="match status" value="2"/>
</dbReference>
<dbReference type="InterPro" id="IPR029058">
    <property type="entry name" value="AB_hydrolase_fold"/>
</dbReference>
<dbReference type="Gene3D" id="3.30.559.10">
    <property type="entry name" value="Chloramphenicol acetyltransferase-like domain"/>
    <property type="match status" value="2"/>
</dbReference>
<dbReference type="Gene3D" id="3.30.559.30">
    <property type="entry name" value="Nonribosomal peptide synthetase, condensation domain"/>
    <property type="match status" value="2"/>
</dbReference>
<keyword evidence="7" id="KW-0045">Antibiotic biosynthesis</keyword>
<keyword evidence="4" id="KW-0597">Phosphoprotein</keyword>
<dbReference type="CDD" id="cd12116">
    <property type="entry name" value="A_NRPS_Ta1_like"/>
    <property type="match status" value="1"/>
</dbReference>
<dbReference type="Gene3D" id="1.10.1200.10">
    <property type="entry name" value="ACP-like"/>
    <property type="match status" value="1"/>
</dbReference>
<dbReference type="Pfam" id="PF00501">
    <property type="entry name" value="AMP-binding"/>
    <property type="match status" value="2"/>
</dbReference>
<dbReference type="PROSITE" id="PS00455">
    <property type="entry name" value="AMP_BINDING"/>
    <property type="match status" value="2"/>
</dbReference>
<dbReference type="CDD" id="cd19533">
    <property type="entry name" value="starter-C_NRPS"/>
    <property type="match status" value="1"/>
</dbReference>
<evidence type="ECO:0000313" key="12">
    <source>
        <dbReference type="EMBL" id="NEW06374.1"/>
    </source>
</evidence>
<keyword evidence="5" id="KW-0436">Ligase</keyword>
<dbReference type="InterPro" id="IPR020845">
    <property type="entry name" value="AMP-binding_CS"/>
</dbReference>
<evidence type="ECO:0000256" key="4">
    <source>
        <dbReference type="ARBA" id="ARBA00022553"/>
    </source>
</evidence>
<feature type="domain" description="Carrier" evidence="11">
    <location>
        <begin position="970"/>
        <end position="1045"/>
    </location>
</feature>
<dbReference type="SUPFAM" id="SSF47336">
    <property type="entry name" value="ACP-like"/>
    <property type="match status" value="2"/>
</dbReference>
<comment type="similarity">
    <text evidence="2">Belongs to the ATP-dependent AMP-binding enzyme family.</text>
</comment>
<keyword evidence="9" id="KW-0511">Multifunctional enzyme</keyword>
<dbReference type="InterPro" id="IPR025110">
    <property type="entry name" value="AMP-bd_C"/>
</dbReference>
<dbReference type="FunFam" id="3.30.559.10:FF:000012">
    <property type="entry name" value="Non-ribosomal peptide synthetase"/>
    <property type="match status" value="1"/>
</dbReference>
<dbReference type="FunFam" id="3.40.50.980:FF:000001">
    <property type="entry name" value="Non-ribosomal peptide synthetase"/>
    <property type="match status" value="2"/>
</dbReference>
<protein>
    <submittedName>
        <fullName evidence="12">Amino acid adenylation domain-containing protein</fullName>
    </submittedName>
</protein>
<dbReference type="InterPro" id="IPR036736">
    <property type="entry name" value="ACP-like_sf"/>
</dbReference>
<dbReference type="InterPro" id="IPR020802">
    <property type="entry name" value="TesA-like"/>
</dbReference>
<dbReference type="InterPro" id="IPR045851">
    <property type="entry name" value="AMP-bd_C_sf"/>
</dbReference>
<dbReference type="GO" id="GO:0016874">
    <property type="term" value="F:ligase activity"/>
    <property type="evidence" value="ECO:0007669"/>
    <property type="project" value="UniProtKB-KW"/>
</dbReference>
<dbReference type="Pfam" id="PF00668">
    <property type="entry name" value="Condensation"/>
    <property type="match status" value="2"/>
</dbReference>
<comment type="caution">
    <text evidence="12">The sequence shown here is derived from an EMBL/GenBank/DDBJ whole genome shotgun (WGS) entry which is preliminary data.</text>
</comment>
<dbReference type="RefSeq" id="WP_163945060.1">
    <property type="nucleotide sequence ID" value="NZ_JAAIKC010000002.1"/>
</dbReference>
<dbReference type="Pfam" id="PF00550">
    <property type="entry name" value="PP-binding"/>
    <property type="match status" value="2"/>
</dbReference>
<dbReference type="InterPro" id="IPR001031">
    <property type="entry name" value="Thioesterase"/>
</dbReference>
<evidence type="ECO:0000256" key="2">
    <source>
        <dbReference type="ARBA" id="ARBA00006432"/>
    </source>
</evidence>
<dbReference type="GO" id="GO:0031177">
    <property type="term" value="F:phosphopantetheine binding"/>
    <property type="evidence" value="ECO:0007669"/>
    <property type="project" value="InterPro"/>
</dbReference>
<sequence>MPNRQEVRWSLSGAQSGIWFAQQLDPENPIYNTGECIEISGPIDSALFEAALRQAVMDAETLHVRFGEDEDGPWQIVDPSSDWPLYVIDVSKESDPKEAAEAWMKADLSQPVDLRSGPLFTEALFRLGPDRFFWYQRIHHIVMDGFGFSLLAQRVARNYTALASGLLLGESTFGSLLSILNEDSAYRASEKIERDRQFWLERFVDEPEAVSLADRAPRTSRSFLRLTAYLSPTHAERLRDAVKNTAANWSDLAIATTAAYVFRLTGAQDVILGLPMMGRLGSVSLRIPGMVMNLLPLRLSVRPDMSISELVKQVSKEIRAVRRHQGYRHEELRRDLKLLGDNRRLFGPQINIMPFDYDLSFAGYRGTTHNLSAGPVDDISINVYDRSDGNGLRIDMDANPAVYSREDLAIHQRRFLRFLETIAETDQNQVIGRLELLLPEERHQVVAAWNETRHVVPQVNVPALFEAQVARSPDAAALLVDNATLSYSELNIRVNRLARLLIAQGVGPERIVALALPRSIEMVVGLLAVLKAGAAYLPLDPDYPVDRMAYMLEDAEPVCVITSSLVVSKLPEGLIAPLIVVDEAVTIERLWQFSDSNLTDTDRTQHVSPLNSAYVIYTSGSTGRPKGVIISYENLTNFLFAMQEQFLLNEQDRLLAVTTIAFDIAALEIFLPLIRGAGIVIAQKMTIQDPPALTKIIAETGVTLMQATPTLWHSLVTTNSPALRGLRVLVGGEALPVGLKHALQALGCQITNLYGPTETTIWSTAAALLHDEEAGNPPIGWPIWNTQLYVLDASLQPVPPGVIGDLYIAGAGLARGYLGRPGLTAERFVANPFGTPGTRMYRTGDLARWLANGSLDYVGRADHQIKIRGFRIELGEIEAALARHESIAQVSVMVREDQPGDKRLVAYLVSASNASPESAELRRFIADGLPDYMVPSAFVLLTELPLTPNGKIDRKALPVPDLSLSVTGRSPRTPQEEILCDLFAEVLALPRVGIDDGFFELGGHSLLAARLMIRIRDALGVELGIGNLFEAPTVAGLVKRLDQGLNARPAVRSVARPEEVPLSFAQQRLWFLNCLEGPSPTYNIPLVMRLSGQLDREVLQAALEDVVERHETLRTIFPEALGTSRQLILGTAEGRPALHVVPTNETEFAEVLAAAVRHSFDLSAEPAIRVQLFVFGPNEHVLLLLLHHIVGDGWSLTPLAADLAAAYTARSQDEVAAWLPLPVQYADYALWQRELLGNESDPDSLIARQLTFWSKALKSLPDQLELPTDYPRPAESSHRGDTIDFHVEPELHRRLLALARESRASLFMVLQSGLTALLTRLGAGTDIPIGSPIAGRSDDALADLVGLFVNTLVLRTDTSGDPSFRELVGRVREVNLAAYDHQDVPFERLVEVINPARSRARHPLFQIMLAFQNTPDATLILPRLETSLQIHTVGSAKFDLTVELRERRTPDGTPDGIDGLFEYSTELFKRETVEMMMVRLLRLLEAAVSDPDQLIGRLEFLAPEERHQILVEWNEPVKVAPQSNLPLMFEAQVTRSPDAAAIVCEGVELSYAELNRRANRLAHLLIAQGVGPEQIVALALPRSLEMVVGLLAVLKAGAAYLPLDPDYPADRIAFMLEDTAPACIITSRQIAFALTEVSHAPVVVLDDPDTIERIGRYLDNDPSDMDRVGALSPLNPAYIIYTSGSTGRPKGVVIPHQNVVRLFRSTEHWFHFGTEDIWTLFHSYAFDFSVWEIWGPLLHGGRLIVVPHTISRSPLEFLQLLVEEGVTVLNQTPSAFYQLMQADKENPSLGQLLSLRYVIFGGEALELSRLEDWYDRHLDHAPTLINMYGITETTVHVSFNALNRQIAALRANSLIGRAIPDLQVYVLDANLQPVPPGVVGELYVAGEGLARGYLGRPGLTAERFVANPFGQPGTRMYRTGDLSRWLTDGSLDYMGRADHQIKIRGFRIELGEIEAVLARYSEAKQVAVVVREDQPGDKRLVAYVVPASQATCEPTELRRHVASSLPDYMVPSAFVMVEQLPLTPNGKLDRKALPAPDFSTSVTGRGPRTPQEEILCDLFAEVLGLSRVGIDDGFFDLGGHSLLAVRLMSGIREALGVEMGIGNLFEAPTVAGLAERLAMGTSQSALNVLLPLRTNGKRFPLFCIHPAGGLSWCYAGLIKSLGTDYPIYGLQARGIAQSEGLPKTVEDMAADYIAHIRSVQPQGPYHLLGWSLGGNVAQAIAVQLQNLGEDIPLLVMLDAYPSHFLPLREGPDEQEALIALLALGGYDPDSMGDKPLDMTSAIDILRSDGSALASLEASTILNLKETYVNSVRILAAFVPKPFHGNLLFFRSTVIPDWFDPIAPETWTPYIDGRIVQHDIDCRHKDLCQPGPLTEIGRVLAAKLHEMNSSISQAYGRELTYDKSF</sequence>
<comment type="subunit">
    <text evidence="10">Large multienzyme complex composed of 4 subunits; LgrA, LgrB, LgrC and LgrD.</text>
</comment>
<dbReference type="InterPro" id="IPR001242">
    <property type="entry name" value="Condensation_dom"/>
</dbReference>
<evidence type="ECO:0000256" key="1">
    <source>
        <dbReference type="ARBA" id="ARBA00001957"/>
    </source>
</evidence>
<dbReference type="Gene3D" id="3.40.50.980">
    <property type="match status" value="4"/>
</dbReference>
<dbReference type="GO" id="GO:0008610">
    <property type="term" value="P:lipid biosynthetic process"/>
    <property type="evidence" value="ECO:0007669"/>
    <property type="project" value="UniProtKB-ARBA"/>
</dbReference>
<comment type="cofactor">
    <cofactor evidence="1">
        <name>pantetheine 4'-phosphate</name>
        <dbReference type="ChEBI" id="CHEBI:47942"/>
    </cofactor>
</comment>
<dbReference type="GO" id="GO:0044550">
    <property type="term" value="P:secondary metabolite biosynthetic process"/>
    <property type="evidence" value="ECO:0007669"/>
    <property type="project" value="UniProtKB-ARBA"/>
</dbReference>
<dbReference type="FunFam" id="3.30.300.30:FF:000010">
    <property type="entry name" value="Enterobactin synthetase component F"/>
    <property type="match status" value="2"/>
</dbReference>
<dbReference type="GO" id="GO:0005829">
    <property type="term" value="C:cytosol"/>
    <property type="evidence" value="ECO:0007669"/>
    <property type="project" value="TreeGrafter"/>
</dbReference>
<accession>A0A6G3ZXE4</accession>
<dbReference type="EMBL" id="JAAIKC010000002">
    <property type="protein sequence ID" value="NEW06374.1"/>
    <property type="molecule type" value="Genomic_DNA"/>
</dbReference>
<dbReference type="Gene3D" id="3.40.50.1820">
    <property type="entry name" value="alpha/beta hydrolase"/>
    <property type="match status" value="1"/>
</dbReference>
<dbReference type="GO" id="GO:0016853">
    <property type="term" value="F:isomerase activity"/>
    <property type="evidence" value="ECO:0007669"/>
    <property type="project" value="UniProtKB-KW"/>
</dbReference>
<gene>
    <name evidence="12" type="ORF">GK047_10160</name>
</gene>
<dbReference type="GO" id="GO:0017000">
    <property type="term" value="P:antibiotic biosynthetic process"/>
    <property type="evidence" value="ECO:0007669"/>
    <property type="project" value="UniProtKB-KW"/>
</dbReference>
<evidence type="ECO:0000256" key="6">
    <source>
        <dbReference type="ARBA" id="ARBA00022737"/>
    </source>
</evidence>
<dbReference type="FunFam" id="3.30.559.30:FF:000001">
    <property type="entry name" value="Non-ribosomal peptide synthetase"/>
    <property type="match status" value="1"/>
</dbReference>
<keyword evidence="6" id="KW-0677">Repeat</keyword>
<dbReference type="CDD" id="cd19538">
    <property type="entry name" value="LCL_NRPS"/>
    <property type="match status" value="1"/>
</dbReference>
<evidence type="ECO:0000256" key="8">
    <source>
        <dbReference type="ARBA" id="ARBA00023235"/>
    </source>
</evidence>
<dbReference type="FunFam" id="3.40.50.980:FF:000002">
    <property type="entry name" value="Enterobactin synthetase component F"/>
    <property type="match status" value="1"/>
</dbReference>
<dbReference type="FunFam" id="2.30.38.10:FF:000001">
    <property type="entry name" value="Non-ribosomal peptide synthetase PvdI"/>
    <property type="match status" value="2"/>
</dbReference>
<dbReference type="NCBIfam" id="NF003417">
    <property type="entry name" value="PRK04813.1"/>
    <property type="match status" value="2"/>
</dbReference>
<dbReference type="PANTHER" id="PTHR45527:SF14">
    <property type="entry name" value="PLIPASTATIN SYNTHASE SUBUNIT B"/>
    <property type="match status" value="1"/>
</dbReference>
<evidence type="ECO:0000256" key="9">
    <source>
        <dbReference type="ARBA" id="ARBA00023268"/>
    </source>
</evidence>
<dbReference type="PROSITE" id="PS50075">
    <property type="entry name" value="CARRIER"/>
    <property type="match status" value="2"/>
</dbReference>
<evidence type="ECO:0000256" key="7">
    <source>
        <dbReference type="ARBA" id="ARBA00023194"/>
    </source>
</evidence>
<evidence type="ECO:0000256" key="10">
    <source>
        <dbReference type="ARBA" id="ARBA00063614"/>
    </source>
</evidence>
<dbReference type="InterPro" id="IPR023213">
    <property type="entry name" value="CAT-like_dom_sf"/>
</dbReference>
<dbReference type="Gene3D" id="3.30.300.30">
    <property type="match status" value="2"/>
</dbReference>
<evidence type="ECO:0000259" key="11">
    <source>
        <dbReference type="PROSITE" id="PS50075"/>
    </source>
</evidence>
<feature type="domain" description="Carrier" evidence="11">
    <location>
        <begin position="2046"/>
        <end position="2121"/>
    </location>
</feature>
<dbReference type="SMART" id="SM00823">
    <property type="entry name" value="PKS_PP"/>
    <property type="match status" value="2"/>
</dbReference>
<dbReference type="Pfam" id="PF00975">
    <property type="entry name" value="Thioesterase"/>
    <property type="match status" value="1"/>
</dbReference>
<dbReference type="InterPro" id="IPR000873">
    <property type="entry name" value="AMP-dep_synth/lig_dom"/>
</dbReference>
<organism evidence="12">
    <name type="scientific">Paenibacillus sp. SYP-B3998</name>
    <dbReference type="NCBI Taxonomy" id="2678564"/>
    <lineage>
        <taxon>Bacteria</taxon>
        <taxon>Bacillati</taxon>
        <taxon>Bacillota</taxon>
        <taxon>Bacilli</taxon>
        <taxon>Bacillales</taxon>
        <taxon>Paenibacillaceae</taxon>
        <taxon>Paenibacillus</taxon>
    </lineage>
</organism>
<keyword evidence="8" id="KW-0413">Isomerase</keyword>
<proteinExistence type="inferred from homology"/>
<dbReference type="FunFam" id="1.10.1200.10:FF:000016">
    <property type="entry name" value="Non-ribosomal peptide synthase"/>
    <property type="match status" value="1"/>
</dbReference>
<dbReference type="InterPro" id="IPR020806">
    <property type="entry name" value="PKS_PP-bd"/>
</dbReference>
<dbReference type="CDD" id="cd17643">
    <property type="entry name" value="A_NRPS_Cytc1-like"/>
    <property type="match status" value="1"/>
</dbReference>
<dbReference type="PANTHER" id="PTHR45527">
    <property type="entry name" value="NONRIBOSOMAL PEPTIDE SYNTHETASE"/>
    <property type="match status" value="1"/>
</dbReference>
<dbReference type="SUPFAM" id="SSF56801">
    <property type="entry name" value="Acetyl-CoA synthetase-like"/>
    <property type="match status" value="2"/>
</dbReference>
<dbReference type="SUPFAM" id="SSF53474">
    <property type="entry name" value="alpha/beta-Hydrolases"/>
    <property type="match status" value="1"/>
</dbReference>
<keyword evidence="3" id="KW-0596">Phosphopantetheine</keyword>
<name>A0A6G3ZXE4_9BACL</name>
<dbReference type="SMART" id="SM00824">
    <property type="entry name" value="PKS_TE"/>
    <property type="match status" value="1"/>
</dbReference>
<evidence type="ECO:0000256" key="3">
    <source>
        <dbReference type="ARBA" id="ARBA00022450"/>
    </source>
</evidence>
<dbReference type="FunFam" id="1.10.1200.10:FF:000005">
    <property type="entry name" value="Nonribosomal peptide synthetase 1"/>
    <property type="match status" value="1"/>
</dbReference>
<evidence type="ECO:0000256" key="5">
    <source>
        <dbReference type="ARBA" id="ARBA00022598"/>
    </source>
</evidence>
<dbReference type="SUPFAM" id="SSF52777">
    <property type="entry name" value="CoA-dependent acyltransferases"/>
    <property type="match status" value="4"/>
</dbReference>
<dbReference type="GO" id="GO:0043041">
    <property type="term" value="P:amino acid activation for nonribosomal peptide biosynthetic process"/>
    <property type="evidence" value="ECO:0007669"/>
    <property type="project" value="TreeGrafter"/>
</dbReference>
<dbReference type="InterPro" id="IPR010071">
    <property type="entry name" value="AA_adenyl_dom"/>
</dbReference>
<reference evidence="12" key="1">
    <citation type="submission" date="2020-02" db="EMBL/GenBank/DDBJ databases">
        <authorList>
            <person name="Shen X.-R."/>
            <person name="Zhang Y.-X."/>
        </authorList>
    </citation>
    <scope>NUCLEOTIDE SEQUENCE</scope>
    <source>
        <strain evidence="12">SYP-B3998</strain>
    </source>
</reference>
<dbReference type="FunFam" id="3.40.50.12780:FF:000012">
    <property type="entry name" value="Non-ribosomal peptide synthetase"/>
    <property type="match status" value="2"/>
</dbReference>